<evidence type="ECO:0000256" key="1">
    <source>
        <dbReference type="SAM" id="MobiDB-lite"/>
    </source>
</evidence>
<organism evidence="2 3">
    <name type="scientific">Gymnopilus junonius</name>
    <name type="common">Spectacular rustgill mushroom</name>
    <name type="synonym">Gymnopilus spectabilis subsp. junonius</name>
    <dbReference type="NCBI Taxonomy" id="109634"/>
    <lineage>
        <taxon>Eukaryota</taxon>
        <taxon>Fungi</taxon>
        <taxon>Dikarya</taxon>
        <taxon>Basidiomycota</taxon>
        <taxon>Agaricomycotina</taxon>
        <taxon>Agaricomycetes</taxon>
        <taxon>Agaricomycetidae</taxon>
        <taxon>Agaricales</taxon>
        <taxon>Agaricineae</taxon>
        <taxon>Hymenogastraceae</taxon>
        <taxon>Gymnopilus</taxon>
    </lineage>
</organism>
<proteinExistence type="predicted"/>
<feature type="compositionally biased region" description="Low complexity" evidence="1">
    <location>
        <begin position="29"/>
        <end position="49"/>
    </location>
</feature>
<accession>A0A9P5TFA3</accession>
<dbReference type="Proteomes" id="UP000724874">
    <property type="component" value="Unassembled WGS sequence"/>
</dbReference>
<name>A0A9P5TFA3_GYMJU</name>
<protein>
    <submittedName>
        <fullName evidence="2">Uncharacterized protein</fullName>
    </submittedName>
</protein>
<evidence type="ECO:0000313" key="2">
    <source>
        <dbReference type="EMBL" id="KAF8868439.1"/>
    </source>
</evidence>
<feature type="region of interest" description="Disordered" evidence="1">
    <location>
        <begin position="1"/>
        <end position="81"/>
    </location>
</feature>
<reference evidence="2" key="1">
    <citation type="submission" date="2020-11" db="EMBL/GenBank/DDBJ databases">
        <authorList>
            <consortium name="DOE Joint Genome Institute"/>
            <person name="Ahrendt S."/>
            <person name="Riley R."/>
            <person name="Andreopoulos W."/>
            <person name="LaButti K."/>
            <person name="Pangilinan J."/>
            <person name="Ruiz-duenas F.J."/>
            <person name="Barrasa J.M."/>
            <person name="Sanchez-Garcia M."/>
            <person name="Camarero S."/>
            <person name="Miyauchi S."/>
            <person name="Serrano A."/>
            <person name="Linde D."/>
            <person name="Babiker R."/>
            <person name="Drula E."/>
            <person name="Ayuso-Fernandez I."/>
            <person name="Pacheco R."/>
            <person name="Padilla G."/>
            <person name="Ferreira P."/>
            <person name="Barriuso J."/>
            <person name="Kellner H."/>
            <person name="Castanera R."/>
            <person name="Alfaro M."/>
            <person name="Ramirez L."/>
            <person name="Pisabarro A.G."/>
            <person name="Kuo A."/>
            <person name="Tritt A."/>
            <person name="Lipzen A."/>
            <person name="He G."/>
            <person name="Yan M."/>
            <person name="Ng V."/>
            <person name="Cullen D."/>
            <person name="Martin F."/>
            <person name="Rosso M.-N."/>
            <person name="Henrissat B."/>
            <person name="Hibbett D."/>
            <person name="Martinez A.T."/>
            <person name="Grigoriev I.V."/>
        </authorList>
    </citation>
    <scope>NUCLEOTIDE SEQUENCE</scope>
    <source>
        <strain evidence="2">AH 44721</strain>
    </source>
</reference>
<gene>
    <name evidence="2" type="ORF">CPB84DRAFT_1756235</name>
</gene>
<sequence>MDDAPEPRRSGHHRTGNKVTATKENAIPSTTTRGSKGTVTKTSKKSSTGKLREVTQETPKTSKRKAKQNMSDSTRKKPKVEMNDPHKLLVQDAQQLLVPMLDIMKVIIEEFPGYSNEKWYKHLVVRMTPGLLIFTYWHMYPLALPADAQDPREALNTNDPQKVKFTVNREAFISICQTINTLQCTMPEFYSSHDKHLQGFLDAILADFPHNRDDYEWHKEQAPAQDIPLSWCPAARYNGMPVFFVQLAGTHLSIGGGFCDAKNKPPVILQFGGQTNLQQDFIGTNYIEGVKKLWALRQALQLIPCELDTVDSQHEEMDIPRFRVGDKIQVTKTLFPGIIYLVKSHWEGHQRNIEDKLVLKIIYSRVAKERYGRVIQDHLSSRDMAPPCYQRFR</sequence>
<comment type="caution">
    <text evidence="2">The sequence shown here is derived from an EMBL/GenBank/DDBJ whole genome shotgun (WGS) entry which is preliminary data.</text>
</comment>
<keyword evidence="3" id="KW-1185">Reference proteome</keyword>
<dbReference type="EMBL" id="JADNYJ010000650">
    <property type="protein sequence ID" value="KAF8868439.1"/>
    <property type="molecule type" value="Genomic_DNA"/>
</dbReference>
<evidence type="ECO:0000313" key="3">
    <source>
        <dbReference type="Proteomes" id="UP000724874"/>
    </source>
</evidence>
<dbReference type="AlphaFoldDB" id="A0A9P5TFA3"/>